<dbReference type="Gene3D" id="3.30.559.10">
    <property type="entry name" value="Chloramphenicol acetyltransferase-like domain"/>
    <property type="match status" value="2"/>
</dbReference>
<sequence>MASKVSIISTWTVKAAGRSQHHTDNCKIIELTPWDILELQIDYFQTGLLFLMPAFEQLRDISKATNTSSLIDHLRVSLSRALDFFPPFCGRFDTTKDEQNGTTSFFINCNNDGAQLNHATAHGIRVSDIVESDYNPYVVRDFFPLNGVQNLEATSQPCFAVQVTELEDGVFIGCSNNHVVVDGTSFWHFYNSWTEISRGFNVISKLPFLKRQFPFNINHFSDRISIPNERVNAGHRFIPPPMLRERVFHFAKESVAKLKAKANLEMSTTKISSLQAVLAHVWRSVIRCRRLDLSEETTFEVSIDMRERLNPPLPEGFFGNAICPATVTIKTGELLEHKFGWAALQINETIASHDHEKLKCLYESWMNDPEVVKLGDLPSNYFMLNNSPRFDFYKYDFGWGKPITHRSGIGNMLEGKITVSPGQEEGSMILEICLSSETIQALEEDVIFGEFVTTLVVGLECTIRARI</sequence>
<dbReference type="InterPro" id="IPR023213">
    <property type="entry name" value="CAT-like_dom_sf"/>
</dbReference>
<name>A0ABD2VPT8_9SOLN</name>
<gene>
    <name evidence="2" type="ORF">AABB24_002278</name>
</gene>
<dbReference type="GO" id="GO:0016740">
    <property type="term" value="F:transferase activity"/>
    <property type="evidence" value="ECO:0007669"/>
    <property type="project" value="UniProtKB-KW"/>
</dbReference>
<evidence type="ECO:0000256" key="1">
    <source>
        <dbReference type="ARBA" id="ARBA00022679"/>
    </source>
</evidence>
<evidence type="ECO:0000313" key="3">
    <source>
        <dbReference type="Proteomes" id="UP001627284"/>
    </source>
</evidence>
<dbReference type="EMBL" id="JBJKTR010000001">
    <property type="protein sequence ID" value="KAL3382690.1"/>
    <property type="molecule type" value="Genomic_DNA"/>
</dbReference>
<accession>A0ABD2VPT8</accession>
<reference evidence="2 3" key="1">
    <citation type="submission" date="2024-05" db="EMBL/GenBank/DDBJ databases">
        <title>De novo assembly of an allotetraploid wild potato.</title>
        <authorList>
            <person name="Hosaka A.J."/>
        </authorList>
    </citation>
    <scope>NUCLEOTIDE SEQUENCE [LARGE SCALE GENOMIC DNA]</scope>
    <source>
        <tissue evidence="2">Young leaves</tissue>
    </source>
</reference>
<protein>
    <submittedName>
        <fullName evidence="2">Uncharacterized protein</fullName>
    </submittedName>
</protein>
<dbReference type="Proteomes" id="UP001627284">
    <property type="component" value="Unassembled WGS sequence"/>
</dbReference>
<dbReference type="AlphaFoldDB" id="A0ABD2VPT8"/>
<organism evidence="2 3">
    <name type="scientific">Solanum stoloniferum</name>
    <dbReference type="NCBI Taxonomy" id="62892"/>
    <lineage>
        <taxon>Eukaryota</taxon>
        <taxon>Viridiplantae</taxon>
        <taxon>Streptophyta</taxon>
        <taxon>Embryophyta</taxon>
        <taxon>Tracheophyta</taxon>
        <taxon>Spermatophyta</taxon>
        <taxon>Magnoliopsida</taxon>
        <taxon>eudicotyledons</taxon>
        <taxon>Gunneridae</taxon>
        <taxon>Pentapetalae</taxon>
        <taxon>asterids</taxon>
        <taxon>lamiids</taxon>
        <taxon>Solanales</taxon>
        <taxon>Solanaceae</taxon>
        <taxon>Solanoideae</taxon>
        <taxon>Solaneae</taxon>
        <taxon>Solanum</taxon>
    </lineage>
</organism>
<proteinExistence type="predicted"/>
<comment type="caution">
    <text evidence="2">The sequence shown here is derived from an EMBL/GenBank/DDBJ whole genome shotgun (WGS) entry which is preliminary data.</text>
</comment>
<dbReference type="InterPro" id="IPR051283">
    <property type="entry name" value="Sec_Metabolite_Acyltrans"/>
</dbReference>
<dbReference type="Pfam" id="PF02458">
    <property type="entry name" value="Transferase"/>
    <property type="match status" value="1"/>
</dbReference>
<evidence type="ECO:0000313" key="2">
    <source>
        <dbReference type="EMBL" id="KAL3382690.1"/>
    </source>
</evidence>
<dbReference type="PANTHER" id="PTHR31896">
    <property type="entry name" value="FAMILY REGULATORY PROTEIN, PUTATIVE (AFU_ORTHOLOGUE AFUA_3G14730)-RELATED"/>
    <property type="match status" value="1"/>
</dbReference>
<dbReference type="PANTHER" id="PTHR31896:SF52">
    <property type="entry name" value="ANTHRANILATE N-BENZOYLTRANSFERASE PROTEIN"/>
    <property type="match status" value="1"/>
</dbReference>
<keyword evidence="3" id="KW-1185">Reference proteome</keyword>
<keyword evidence="1" id="KW-0808">Transferase</keyword>